<evidence type="ECO:0000256" key="1">
    <source>
        <dbReference type="ARBA" id="ARBA00022723"/>
    </source>
</evidence>
<dbReference type="PANTHER" id="PTHR47094:SF1">
    <property type="entry name" value="RING-TYPE E3 UBIQUITIN TRANSFERASE"/>
    <property type="match status" value="1"/>
</dbReference>
<feature type="non-terminal residue" evidence="7">
    <location>
        <position position="106"/>
    </location>
</feature>
<dbReference type="GO" id="GO:0006511">
    <property type="term" value="P:ubiquitin-dependent protein catabolic process"/>
    <property type="evidence" value="ECO:0007669"/>
    <property type="project" value="TreeGrafter"/>
</dbReference>
<reference evidence="7" key="1">
    <citation type="submission" date="2023-06" db="EMBL/GenBank/DDBJ databases">
        <title>Genome-scale phylogeny and comparative genomics of the fungal order Sordariales.</title>
        <authorList>
            <consortium name="Lawrence Berkeley National Laboratory"/>
            <person name="Hensen N."/>
            <person name="Bonometti L."/>
            <person name="Westerberg I."/>
            <person name="Brannstrom I.O."/>
            <person name="Guillou S."/>
            <person name="Cros-Aarteil S."/>
            <person name="Calhoun S."/>
            <person name="Haridas S."/>
            <person name="Kuo A."/>
            <person name="Mondo S."/>
            <person name="Pangilinan J."/>
            <person name="Riley R."/>
            <person name="Labutti K."/>
            <person name="Andreopoulos B."/>
            <person name="Lipzen A."/>
            <person name="Chen C."/>
            <person name="Yanf M."/>
            <person name="Daum C."/>
            <person name="Ng V."/>
            <person name="Clum A."/>
            <person name="Steindorff A."/>
            <person name="Ohm R."/>
            <person name="Martin F."/>
            <person name="Silar P."/>
            <person name="Natvig D."/>
            <person name="Lalanne C."/>
            <person name="Gautier V."/>
            <person name="Ament-Velasquez S.L."/>
            <person name="Kruys A."/>
            <person name="Hutchinson M.I."/>
            <person name="Powell A.J."/>
            <person name="Barry K."/>
            <person name="Miller A.N."/>
            <person name="Grigoriev I.V."/>
            <person name="Debuchy R."/>
            <person name="Gladieux P."/>
            <person name="Thoren M.H."/>
            <person name="Johannesson H."/>
        </authorList>
    </citation>
    <scope>NUCLEOTIDE SEQUENCE</scope>
    <source>
        <strain evidence="7">SMH2532-1</strain>
    </source>
</reference>
<evidence type="ECO:0000256" key="4">
    <source>
        <dbReference type="PROSITE-ProRule" id="PRU00175"/>
    </source>
</evidence>
<evidence type="ECO:0000256" key="3">
    <source>
        <dbReference type="ARBA" id="ARBA00022833"/>
    </source>
</evidence>
<dbReference type="Pfam" id="PF13920">
    <property type="entry name" value="zf-C3HC4_3"/>
    <property type="match status" value="1"/>
</dbReference>
<evidence type="ECO:0000313" key="8">
    <source>
        <dbReference type="Proteomes" id="UP001174936"/>
    </source>
</evidence>
<organism evidence="7 8">
    <name type="scientific">Cercophora newfieldiana</name>
    <dbReference type="NCBI Taxonomy" id="92897"/>
    <lineage>
        <taxon>Eukaryota</taxon>
        <taxon>Fungi</taxon>
        <taxon>Dikarya</taxon>
        <taxon>Ascomycota</taxon>
        <taxon>Pezizomycotina</taxon>
        <taxon>Sordariomycetes</taxon>
        <taxon>Sordariomycetidae</taxon>
        <taxon>Sordariales</taxon>
        <taxon>Lasiosphaeriaceae</taxon>
        <taxon>Cercophora</taxon>
    </lineage>
</organism>
<protein>
    <recommendedName>
        <fullName evidence="6">RING-type domain-containing protein</fullName>
    </recommendedName>
</protein>
<evidence type="ECO:0000259" key="6">
    <source>
        <dbReference type="PROSITE" id="PS50089"/>
    </source>
</evidence>
<dbReference type="InterPro" id="IPR013083">
    <property type="entry name" value="Znf_RING/FYVE/PHD"/>
</dbReference>
<dbReference type="GO" id="GO:0032183">
    <property type="term" value="F:SUMO binding"/>
    <property type="evidence" value="ECO:0007669"/>
    <property type="project" value="TreeGrafter"/>
</dbReference>
<dbReference type="EMBL" id="JAULSV010000004">
    <property type="protein sequence ID" value="KAK0646664.1"/>
    <property type="molecule type" value="Genomic_DNA"/>
</dbReference>
<keyword evidence="3" id="KW-0862">Zinc</keyword>
<dbReference type="Proteomes" id="UP001174936">
    <property type="component" value="Unassembled WGS sequence"/>
</dbReference>
<dbReference type="SUPFAM" id="SSF57850">
    <property type="entry name" value="RING/U-box"/>
    <property type="match status" value="1"/>
</dbReference>
<keyword evidence="8" id="KW-1185">Reference proteome</keyword>
<feature type="domain" description="RING-type" evidence="6">
    <location>
        <begin position="31"/>
        <end position="72"/>
    </location>
</feature>
<keyword evidence="2 4" id="KW-0863">Zinc-finger</keyword>
<dbReference type="AlphaFoldDB" id="A0AA39Y5Z9"/>
<gene>
    <name evidence="7" type="ORF">B0T16DRAFT_291275</name>
</gene>
<proteinExistence type="predicted"/>
<feature type="non-terminal residue" evidence="7">
    <location>
        <position position="1"/>
    </location>
</feature>
<evidence type="ECO:0000313" key="7">
    <source>
        <dbReference type="EMBL" id="KAK0646664.1"/>
    </source>
</evidence>
<dbReference type="PROSITE" id="PS50089">
    <property type="entry name" value="ZF_RING_2"/>
    <property type="match status" value="1"/>
</dbReference>
<dbReference type="InterPro" id="IPR049627">
    <property type="entry name" value="SLX8"/>
</dbReference>
<dbReference type="InterPro" id="IPR001841">
    <property type="entry name" value="Znf_RING"/>
</dbReference>
<dbReference type="GO" id="GO:0061630">
    <property type="term" value="F:ubiquitin protein ligase activity"/>
    <property type="evidence" value="ECO:0007669"/>
    <property type="project" value="InterPro"/>
</dbReference>
<evidence type="ECO:0000256" key="2">
    <source>
        <dbReference type="ARBA" id="ARBA00022771"/>
    </source>
</evidence>
<dbReference type="GO" id="GO:0008270">
    <property type="term" value="F:zinc ion binding"/>
    <property type="evidence" value="ECO:0007669"/>
    <property type="project" value="UniProtKB-KW"/>
</dbReference>
<sequence length="106" mass="11686">VIDLSTTEEVPASLQEPEKPKNDTKIAKFQCVICMDDTSTLTATHCGHLFCGECLHSSLHIDASKKICPICRQKVEPRPPNGKFGAKAKGYYPLQLRITTKKSLGK</sequence>
<evidence type="ECO:0000256" key="5">
    <source>
        <dbReference type="SAM" id="MobiDB-lite"/>
    </source>
</evidence>
<comment type="caution">
    <text evidence="7">The sequence shown here is derived from an EMBL/GenBank/DDBJ whole genome shotgun (WGS) entry which is preliminary data.</text>
</comment>
<dbReference type="PANTHER" id="PTHR47094">
    <property type="entry name" value="ELFLESS, ISOFORM B"/>
    <property type="match status" value="1"/>
</dbReference>
<dbReference type="GO" id="GO:0140082">
    <property type="term" value="F:SUMO-ubiquitin ligase activity"/>
    <property type="evidence" value="ECO:0007669"/>
    <property type="project" value="TreeGrafter"/>
</dbReference>
<name>A0AA39Y5Z9_9PEZI</name>
<dbReference type="SMART" id="SM00184">
    <property type="entry name" value="RING"/>
    <property type="match status" value="1"/>
</dbReference>
<dbReference type="Gene3D" id="3.30.40.10">
    <property type="entry name" value="Zinc/RING finger domain, C3HC4 (zinc finger)"/>
    <property type="match status" value="1"/>
</dbReference>
<dbReference type="PROSITE" id="PS00518">
    <property type="entry name" value="ZF_RING_1"/>
    <property type="match status" value="1"/>
</dbReference>
<feature type="region of interest" description="Disordered" evidence="5">
    <location>
        <begin position="1"/>
        <end position="22"/>
    </location>
</feature>
<dbReference type="GO" id="GO:0033768">
    <property type="term" value="C:SUMO-targeted ubiquitin ligase complex"/>
    <property type="evidence" value="ECO:0007669"/>
    <property type="project" value="TreeGrafter"/>
</dbReference>
<keyword evidence="1" id="KW-0479">Metal-binding</keyword>
<dbReference type="InterPro" id="IPR017907">
    <property type="entry name" value="Znf_RING_CS"/>
</dbReference>
<accession>A0AA39Y5Z9</accession>